<gene>
    <name evidence="4" type="ORF">RVF87_14805</name>
</gene>
<dbReference type="RefSeq" id="WP_066162364.1">
    <property type="nucleotide sequence ID" value="NZ_CP136137.1"/>
</dbReference>
<dbReference type="Gene3D" id="3.30.300.30">
    <property type="match status" value="1"/>
</dbReference>
<evidence type="ECO:0000313" key="4">
    <source>
        <dbReference type="EMBL" id="WYY06331.1"/>
    </source>
</evidence>
<dbReference type="Gene3D" id="3.40.50.980">
    <property type="match status" value="1"/>
</dbReference>
<dbReference type="PANTHER" id="PTHR43352:SF1">
    <property type="entry name" value="ANTHRANILATE--COA LIGASE"/>
    <property type="match status" value="1"/>
</dbReference>
<evidence type="ECO:0000313" key="5">
    <source>
        <dbReference type="Proteomes" id="UP001479933"/>
    </source>
</evidence>
<evidence type="ECO:0000259" key="2">
    <source>
        <dbReference type="Pfam" id="PF00501"/>
    </source>
</evidence>
<dbReference type="Gene3D" id="3.40.50.12820">
    <property type="match status" value="1"/>
</dbReference>
<proteinExistence type="predicted"/>
<dbReference type="Pfam" id="PF13193">
    <property type="entry name" value="AMP-binding_C"/>
    <property type="match status" value="1"/>
</dbReference>
<dbReference type="EMBL" id="CP136137">
    <property type="protein sequence ID" value="WYY06331.1"/>
    <property type="molecule type" value="Genomic_DNA"/>
</dbReference>
<dbReference type="InterPro" id="IPR025110">
    <property type="entry name" value="AMP-bd_C"/>
</dbReference>
<evidence type="ECO:0000259" key="3">
    <source>
        <dbReference type="Pfam" id="PF13193"/>
    </source>
</evidence>
<keyword evidence="5" id="KW-1185">Reference proteome</keyword>
<feature type="domain" description="AMP-dependent synthetase/ligase" evidence="2">
    <location>
        <begin position="18"/>
        <end position="377"/>
    </location>
</feature>
<evidence type="ECO:0000256" key="1">
    <source>
        <dbReference type="ARBA" id="ARBA00022598"/>
    </source>
</evidence>
<keyword evidence="1 4" id="KW-0436">Ligase</keyword>
<dbReference type="Proteomes" id="UP001479933">
    <property type="component" value="Chromosome"/>
</dbReference>
<dbReference type="InterPro" id="IPR045851">
    <property type="entry name" value="AMP-bd_C_sf"/>
</dbReference>
<dbReference type="Pfam" id="PF00501">
    <property type="entry name" value="AMP-binding"/>
    <property type="match status" value="1"/>
</dbReference>
<sequence>MAQFNAADFLVHAQARGEFADKNAVEGTRTRTYAELSDDVARLAANLRGLGLHRDDRVLCFMVDDVEFLTTVVAAFHAGLVAVPISTMYNGHELSEILIDSGARVVVGSAEFTDAVNEAVALAPEVEHLVTSGGMQADVPDRINVVDWESLLDEPATPMAQPEDTSEDAWALWLYTSGTTGKPKAAMHRHANIRHVYQTYGKQVLRITSDDRCLSVAKIFFAYGIGNSVFFPLAAGATTILEPRRPTPAVFAERTRTAKPTLFFGVPTFYNGMIHSDVADADFASVRLGVSAGEPLPAALQEKILARFGFEILDGLGSTEALHIFLSNDPDDIRHGTTGKPVPGWDVEVRDEAGAVCDVDVPGELFIRGESLALGYWRRTDAQRSVFLGGWMRTGDTYTRDADGIFHCMGRSNDLLKAGGIWVTPSEVEARLLAHPSVMEAAVVGAEDEAGLVKPVAAVVLTDDAAPVTSAELIAWCREGLASFKAPRAVRILDDLPKTATGKLQRFRVREQLSDSLTTPDSELEGANR</sequence>
<dbReference type="Gene3D" id="2.30.38.10">
    <property type="entry name" value="Luciferase, Domain 3"/>
    <property type="match status" value="1"/>
</dbReference>
<dbReference type="GO" id="GO:0016874">
    <property type="term" value="F:ligase activity"/>
    <property type="evidence" value="ECO:0007669"/>
    <property type="project" value="UniProtKB-KW"/>
</dbReference>
<protein>
    <submittedName>
        <fullName evidence="4">Benzoate-CoA ligase family protein</fullName>
    </submittedName>
</protein>
<dbReference type="NCBIfam" id="TIGR02262">
    <property type="entry name" value="benz_CoA_lig"/>
    <property type="match status" value="1"/>
</dbReference>
<reference evidence="4 5" key="1">
    <citation type="journal article" date="2023" name="Virus Evol.">
        <title>Computational host range prediction-The good, the bad, and the ugly.</title>
        <authorList>
            <person name="Howell A.A."/>
            <person name="Versoza C.J."/>
            <person name="Pfeifer S.P."/>
        </authorList>
    </citation>
    <scope>NUCLEOTIDE SEQUENCE [LARGE SCALE GENOMIC DNA]</scope>
    <source>
        <strain evidence="4 5">1610/1b</strain>
    </source>
</reference>
<feature type="domain" description="AMP-binding enzyme C-terminal" evidence="3">
    <location>
        <begin position="427"/>
        <end position="503"/>
    </location>
</feature>
<accession>A0ABZ2TZ08</accession>
<dbReference type="InterPro" id="IPR000873">
    <property type="entry name" value="AMP-dep_synth/lig_dom"/>
</dbReference>
<organism evidence="4 5">
    <name type="scientific">Gordonia hydrophobica</name>
    <dbReference type="NCBI Taxonomy" id="40516"/>
    <lineage>
        <taxon>Bacteria</taxon>
        <taxon>Bacillati</taxon>
        <taxon>Actinomycetota</taxon>
        <taxon>Actinomycetes</taxon>
        <taxon>Mycobacteriales</taxon>
        <taxon>Gordoniaceae</taxon>
        <taxon>Gordonia</taxon>
    </lineage>
</organism>
<name>A0ABZ2TZ08_9ACTN</name>
<dbReference type="InterPro" id="IPR011957">
    <property type="entry name" value="Benz_CoA_lig"/>
</dbReference>
<dbReference type="PANTHER" id="PTHR43352">
    <property type="entry name" value="ACETYL-COA SYNTHETASE"/>
    <property type="match status" value="1"/>
</dbReference>
<dbReference type="SUPFAM" id="SSF56801">
    <property type="entry name" value="Acetyl-CoA synthetase-like"/>
    <property type="match status" value="1"/>
</dbReference>